<evidence type="ECO:0000313" key="5">
    <source>
        <dbReference type="Proteomes" id="UP000184114"/>
    </source>
</evidence>
<comment type="subunit">
    <text evidence="3">Component of a cohesin-like complex composed of ScpA, ScpB and the Smc homodimer, in which ScpA and ScpB bind to the head domain of Smc. The presence of the three proteins is required for the association of the complex with DNA.</text>
</comment>
<evidence type="ECO:0000256" key="1">
    <source>
        <dbReference type="ARBA" id="ARBA00022829"/>
    </source>
</evidence>
<accession>A0A1M4SEP3</accession>
<dbReference type="AlphaFoldDB" id="A0A1M4SEP3"/>
<dbReference type="RefSeq" id="WP_072972109.1">
    <property type="nucleotide sequence ID" value="NZ_FQTY01000001.1"/>
</dbReference>
<evidence type="ECO:0000313" key="4">
    <source>
        <dbReference type="EMBL" id="SHE30632.1"/>
    </source>
</evidence>
<dbReference type="GO" id="GO:0007059">
    <property type="term" value="P:chromosome segregation"/>
    <property type="evidence" value="ECO:0007669"/>
    <property type="project" value="UniProtKB-UniRule"/>
</dbReference>
<dbReference type="Proteomes" id="UP000184114">
    <property type="component" value="Unassembled WGS sequence"/>
</dbReference>
<reference evidence="5" key="1">
    <citation type="submission" date="2016-11" db="EMBL/GenBank/DDBJ databases">
        <authorList>
            <person name="Varghese N."/>
            <person name="Submissions S."/>
        </authorList>
    </citation>
    <scope>NUCLEOTIDE SEQUENCE [LARGE SCALE GENOMIC DNA]</scope>
    <source>
        <strain evidence="5">DSM 18095</strain>
    </source>
</reference>
<evidence type="ECO:0000256" key="3">
    <source>
        <dbReference type="HAMAP-Rule" id="MF_01805"/>
    </source>
</evidence>
<dbReference type="InterPro" id="IPR023093">
    <property type="entry name" value="ScpA-like_C"/>
</dbReference>
<dbReference type="HAMAP" id="MF_01805">
    <property type="entry name" value="ScpA"/>
    <property type="match status" value="1"/>
</dbReference>
<keyword evidence="3" id="KW-0963">Cytoplasm</keyword>
<dbReference type="GO" id="GO:0006260">
    <property type="term" value="P:DNA replication"/>
    <property type="evidence" value="ECO:0007669"/>
    <property type="project" value="UniProtKB-UniRule"/>
</dbReference>
<comment type="similarity">
    <text evidence="3">Belongs to the ScpA family.</text>
</comment>
<dbReference type="Gene3D" id="6.10.250.2410">
    <property type="match status" value="1"/>
</dbReference>
<dbReference type="STRING" id="1123404.SAMN02745784_00282"/>
<dbReference type="GO" id="GO:0051301">
    <property type="term" value="P:cell division"/>
    <property type="evidence" value="ECO:0007669"/>
    <property type="project" value="UniProtKB-KW"/>
</dbReference>
<dbReference type="Pfam" id="PF02616">
    <property type="entry name" value="SMC_ScpA"/>
    <property type="match status" value="1"/>
</dbReference>
<evidence type="ECO:0000256" key="2">
    <source>
        <dbReference type="ARBA" id="ARBA00044777"/>
    </source>
</evidence>
<sequence length="248" mass="29558">MDYKITVDAFEGPMDLLLHLIDKAEIDIYDIPINLIAEQFIEYIRQMEELNLDIASDFLVMAATLLEIKSKLLLPNKVSSCDTQLEMEEVDPRAELVRRLVEYKKYKNIVEEFRVLENIQSKVYYKPKEDLIDLEDKEFELEELNIDLLLKSLSNIIEKRNKENKVLDINEIQRDEFTLEECIRNIKQKLNINRMLKFSSLLDRNSTKKEIITYFLSVLELIRMKHINVMQEEDFSDLIICRKMEEEQ</sequence>
<keyword evidence="3" id="KW-0131">Cell cycle</keyword>
<keyword evidence="3" id="KW-0132">Cell division</keyword>
<dbReference type="PANTHER" id="PTHR33969:SF2">
    <property type="entry name" value="SEGREGATION AND CONDENSATION PROTEIN A"/>
    <property type="match status" value="1"/>
</dbReference>
<protein>
    <recommendedName>
        <fullName evidence="2 3">Segregation and condensation protein A</fullName>
    </recommendedName>
</protein>
<proteinExistence type="inferred from homology"/>
<organism evidence="4 5">
    <name type="scientific">Tissierella praeacuta DSM 18095</name>
    <dbReference type="NCBI Taxonomy" id="1123404"/>
    <lineage>
        <taxon>Bacteria</taxon>
        <taxon>Bacillati</taxon>
        <taxon>Bacillota</taxon>
        <taxon>Tissierellia</taxon>
        <taxon>Tissierellales</taxon>
        <taxon>Tissierellaceae</taxon>
        <taxon>Tissierella</taxon>
    </lineage>
</organism>
<dbReference type="GO" id="GO:0005737">
    <property type="term" value="C:cytoplasm"/>
    <property type="evidence" value="ECO:0007669"/>
    <property type="project" value="UniProtKB-SubCell"/>
</dbReference>
<dbReference type="Gene3D" id="1.10.10.580">
    <property type="entry name" value="Structural maintenance of chromosome 1. Chain E"/>
    <property type="match status" value="1"/>
</dbReference>
<dbReference type="PANTHER" id="PTHR33969">
    <property type="entry name" value="SEGREGATION AND CONDENSATION PROTEIN A"/>
    <property type="match status" value="1"/>
</dbReference>
<comment type="subcellular location">
    <subcellularLocation>
        <location evidence="3">Cytoplasm</location>
    </subcellularLocation>
    <text evidence="3">Associated with two foci at the outer edges of the nucleoid region in young cells, and at four foci within both cell halves in older cells.</text>
</comment>
<dbReference type="InterPro" id="IPR003768">
    <property type="entry name" value="ScpA"/>
</dbReference>
<dbReference type="EMBL" id="FQTY01000001">
    <property type="protein sequence ID" value="SHE30632.1"/>
    <property type="molecule type" value="Genomic_DNA"/>
</dbReference>
<name>A0A1M4SEP3_9FIRM</name>
<keyword evidence="5" id="KW-1185">Reference proteome</keyword>
<dbReference type="GeneID" id="90994975"/>
<comment type="function">
    <text evidence="3">Participates in chromosomal partition during cell division. May act via the formation of a condensin-like complex containing Smc and ScpB that pull DNA away from mid-cell into both cell halves.</text>
</comment>
<gene>
    <name evidence="3" type="primary">scpA</name>
    <name evidence="4" type="ORF">SAMN02745784_00282</name>
</gene>
<keyword evidence="1 3" id="KW-0159">Chromosome partition</keyword>